<gene>
    <name evidence="6" type="ORF">EK398_13190</name>
</gene>
<keyword evidence="2" id="KW-1003">Cell membrane</keyword>
<dbReference type="PIRSF" id="PIRSF006483">
    <property type="entry name" value="Membrane_protein_YitT"/>
    <property type="match status" value="1"/>
</dbReference>
<sequence>MIKKQIFVNSNIQSIVHLVLGNFILSLGSGLFIVPNNVITGGVAGVAVLLNPFIDISATTTVLLLNIFLFTMGFVFLGKNFALKTAISTALYPFFLSLVTSYTGGNTIVSDPIIASLFGGILTGVGIGIVFLVDGSTGGMDTIPLVINKYSGFSISKLVFITDMFTIVLGFLIYGIEQTLIGTISVWIGSVMINKTMLLGATSARQITIISKMYKEINEVLVNNLGRGSTIYNGKGGYSEECTDIIMIVIPNKQYITLQEIVYRIDPSAFVVVSEVQEVNGLGFSYDE</sequence>
<keyword evidence="5" id="KW-0472">Membrane</keyword>
<dbReference type="InterPro" id="IPR015867">
    <property type="entry name" value="N-reg_PII/ATP_PRibTrfase_C"/>
</dbReference>
<dbReference type="RefSeq" id="WP_016179248.1">
    <property type="nucleotide sequence ID" value="NZ_CAAKNX010000017.1"/>
</dbReference>
<dbReference type="GO" id="GO:0005886">
    <property type="term" value="C:plasma membrane"/>
    <property type="evidence" value="ECO:0007669"/>
    <property type="project" value="UniProtKB-SubCell"/>
</dbReference>
<dbReference type="InterPro" id="IPR003740">
    <property type="entry name" value="YitT"/>
</dbReference>
<proteinExistence type="predicted"/>
<comment type="subcellular location">
    <subcellularLocation>
        <location evidence="1">Cell membrane</location>
        <topology evidence="1">Multi-pass membrane protein</topology>
    </subcellularLocation>
</comment>
<evidence type="ECO:0000256" key="3">
    <source>
        <dbReference type="ARBA" id="ARBA00022692"/>
    </source>
</evidence>
<keyword evidence="3" id="KW-0812">Transmembrane</keyword>
<dbReference type="AlphaFoldDB" id="A0A437UQ35"/>
<name>A0A437UQ35_ENTAV</name>
<dbReference type="Proteomes" id="UP000288388">
    <property type="component" value="Unassembled WGS sequence"/>
</dbReference>
<comment type="caution">
    <text evidence="6">The sequence shown here is derived from an EMBL/GenBank/DDBJ whole genome shotgun (WGS) entry which is preliminary data.</text>
</comment>
<dbReference type="InterPro" id="IPR019264">
    <property type="entry name" value="DUF2179"/>
</dbReference>
<dbReference type="EMBL" id="RYZS01000001">
    <property type="protein sequence ID" value="RVU95722.1"/>
    <property type="molecule type" value="Genomic_DNA"/>
</dbReference>
<keyword evidence="4" id="KW-1133">Transmembrane helix</keyword>
<organism evidence="6 7">
    <name type="scientific">Enterococcus avium</name>
    <name type="common">Streptococcus avium</name>
    <dbReference type="NCBI Taxonomy" id="33945"/>
    <lineage>
        <taxon>Bacteria</taxon>
        <taxon>Bacillati</taxon>
        <taxon>Bacillota</taxon>
        <taxon>Bacilli</taxon>
        <taxon>Lactobacillales</taxon>
        <taxon>Enterococcaceae</taxon>
        <taxon>Enterococcus</taxon>
    </lineage>
</organism>
<reference evidence="6 7" key="1">
    <citation type="submission" date="2018-12" db="EMBL/GenBank/DDBJ databases">
        <title>A novel vanA-carrying plasmid in a clinical isolate of Enterococcus avium.</title>
        <authorList>
            <person name="Bernasconi O.J."/>
            <person name="Luzzaro F."/>
            <person name="Endimiani A."/>
        </authorList>
    </citation>
    <scope>NUCLEOTIDE SEQUENCE [LARGE SCALE GENOMIC DNA]</scope>
    <source>
        <strain evidence="6 7">LC0559/18</strain>
    </source>
</reference>
<dbReference type="Gene3D" id="3.30.70.120">
    <property type="match status" value="1"/>
</dbReference>
<dbReference type="PANTHER" id="PTHR33545:SF9">
    <property type="entry name" value="UPF0750 MEMBRANE PROTEIN YITE"/>
    <property type="match status" value="1"/>
</dbReference>
<dbReference type="PANTHER" id="PTHR33545">
    <property type="entry name" value="UPF0750 MEMBRANE PROTEIN YITT-RELATED"/>
    <property type="match status" value="1"/>
</dbReference>
<dbReference type="CDD" id="cd16380">
    <property type="entry name" value="YitT_C"/>
    <property type="match status" value="1"/>
</dbReference>
<dbReference type="InterPro" id="IPR051461">
    <property type="entry name" value="UPF0750_membrane"/>
</dbReference>
<protein>
    <submittedName>
        <fullName evidence="6">YitT family protein</fullName>
    </submittedName>
</protein>
<evidence type="ECO:0000313" key="7">
    <source>
        <dbReference type="Proteomes" id="UP000288388"/>
    </source>
</evidence>
<accession>A0A437UQ35</accession>
<dbReference type="Pfam" id="PF02588">
    <property type="entry name" value="YitT_membrane"/>
    <property type="match status" value="1"/>
</dbReference>
<evidence type="ECO:0000256" key="5">
    <source>
        <dbReference type="ARBA" id="ARBA00023136"/>
    </source>
</evidence>
<evidence type="ECO:0000256" key="4">
    <source>
        <dbReference type="ARBA" id="ARBA00022989"/>
    </source>
</evidence>
<evidence type="ECO:0000256" key="1">
    <source>
        <dbReference type="ARBA" id="ARBA00004651"/>
    </source>
</evidence>
<evidence type="ECO:0000313" key="6">
    <source>
        <dbReference type="EMBL" id="RVU95722.1"/>
    </source>
</evidence>
<dbReference type="Pfam" id="PF10035">
    <property type="entry name" value="DUF2179"/>
    <property type="match status" value="1"/>
</dbReference>
<evidence type="ECO:0000256" key="2">
    <source>
        <dbReference type="ARBA" id="ARBA00022475"/>
    </source>
</evidence>